<evidence type="ECO:0000256" key="2">
    <source>
        <dbReference type="SAM" id="SignalP"/>
    </source>
</evidence>
<evidence type="ECO:0000256" key="1">
    <source>
        <dbReference type="SAM" id="MobiDB-lite"/>
    </source>
</evidence>
<reference evidence="4 5" key="1">
    <citation type="submission" date="2024-02" db="EMBL/GenBank/DDBJ databases">
        <title>A nitrogen-fixing paenibacillus bacterium.</title>
        <authorList>
            <person name="Zhang W.L."/>
            <person name="Chen S.F."/>
        </authorList>
    </citation>
    <scope>NUCLEOTIDE SEQUENCE [LARGE SCALE GENOMIC DNA]</scope>
    <source>
        <strain evidence="4 5">M1</strain>
    </source>
</reference>
<dbReference type="SUPFAM" id="SSF55383">
    <property type="entry name" value="Copper amine oxidase, domain N"/>
    <property type="match status" value="1"/>
</dbReference>
<feature type="chain" id="PRO_5046945583" evidence="2">
    <location>
        <begin position="24"/>
        <end position="326"/>
    </location>
</feature>
<keyword evidence="5" id="KW-1185">Reference proteome</keyword>
<proteinExistence type="predicted"/>
<gene>
    <name evidence="4" type="ORF">V3851_21935</name>
</gene>
<dbReference type="SUPFAM" id="SSF48452">
    <property type="entry name" value="TPR-like"/>
    <property type="match status" value="1"/>
</dbReference>
<dbReference type="InterPro" id="IPR011990">
    <property type="entry name" value="TPR-like_helical_dom_sf"/>
</dbReference>
<dbReference type="RefSeq" id="WP_331848662.1">
    <property type="nucleotide sequence ID" value="NZ_JAZHPZ010000015.1"/>
</dbReference>
<evidence type="ECO:0000259" key="3">
    <source>
        <dbReference type="Pfam" id="PF07833"/>
    </source>
</evidence>
<keyword evidence="2" id="KW-0732">Signal</keyword>
<comment type="caution">
    <text evidence="4">The sequence shown here is derived from an EMBL/GenBank/DDBJ whole genome shotgun (WGS) entry which is preliminary data.</text>
</comment>
<dbReference type="EMBL" id="JAZHPZ010000015">
    <property type="protein sequence ID" value="MEF2968484.1"/>
    <property type="molecule type" value="Genomic_DNA"/>
</dbReference>
<feature type="region of interest" description="Disordered" evidence="1">
    <location>
        <begin position="23"/>
        <end position="103"/>
    </location>
</feature>
<dbReference type="InterPro" id="IPR012854">
    <property type="entry name" value="Cu_amine_oxidase-like_N"/>
</dbReference>
<sequence length="326" mass="36307">MKKILAIALSCILVMSLSGPAMAKNDKANKADAKVAEQQAKEREKSEKEIEKQQEEKDKQIEKEKEEREKELEKQAKEKKKQENKNRKNEEQQGKPTVTEDTYGIDGRQGYKGLLRAIENVKDKPAGAVVAEILLTKYDSQLTEEAKAKLEAIIEADAALSEAASLLDQQGSVTDAVYVQKEAIRANKKNLDAYKKLGKYYEKLGKHGMKLFVNGEEQTLETDPVVQNGSSLIPFRTIAEALQAEVVWNQKSHTITVMKDDITIVLQIGGKKAYVNGVEKSLDAPAQIIQNTTLVPARFVSESLGAEVVWEPEFQTVVVYEDEAAE</sequence>
<protein>
    <submittedName>
        <fullName evidence="4">Copper amine oxidase N-terminal domain-containing protein</fullName>
    </submittedName>
</protein>
<name>A0ABU7VXJ9_9BACL</name>
<dbReference type="InterPro" id="IPR036582">
    <property type="entry name" value="Mao_N_sf"/>
</dbReference>
<feature type="signal peptide" evidence="2">
    <location>
        <begin position="1"/>
        <end position="23"/>
    </location>
</feature>
<accession>A0ABU7VXJ9</accession>
<dbReference type="Pfam" id="PF07833">
    <property type="entry name" value="Cu_amine_oxidN1"/>
    <property type="match status" value="1"/>
</dbReference>
<evidence type="ECO:0000313" key="5">
    <source>
        <dbReference type="Proteomes" id="UP001306950"/>
    </source>
</evidence>
<organism evidence="4 5">
    <name type="scientific">Paenibacillus haidiansis</name>
    <dbReference type="NCBI Taxonomy" id="1574488"/>
    <lineage>
        <taxon>Bacteria</taxon>
        <taxon>Bacillati</taxon>
        <taxon>Bacillota</taxon>
        <taxon>Bacilli</taxon>
        <taxon>Bacillales</taxon>
        <taxon>Paenibacillaceae</taxon>
        <taxon>Paenibacillus</taxon>
    </lineage>
</organism>
<evidence type="ECO:0000313" key="4">
    <source>
        <dbReference type="EMBL" id="MEF2968484.1"/>
    </source>
</evidence>
<dbReference type="Gene3D" id="3.30.457.10">
    <property type="entry name" value="Copper amine oxidase-like, N-terminal domain"/>
    <property type="match status" value="1"/>
</dbReference>
<feature type="domain" description="Copper amine oxidase-like N-terminal" evidence="3">
    <location>
        <begin position="212"/>
        <end position="318"/>
    </location>
</feature>
<dbReference type="Proteomes" id="UP001306950">
    <property type="component" value="Unassembled WGS sequence"/>
</dbReference>
<feature type="compositionally biased region" description="Basic and acidic residues" evidence="1">
    <location>
        <begin position="24"/>
        <end position="93"/>
    </location>
</feature>